<protein>
    <recommendedName>
        <fullName evidence="5">Large ribosomal subunit protein bL25</fullName>
    </recommendedName>
    <alternativeName>
        <fullName evidence="5">General stress protein CTC</fullName>
    </alternativeName>
</protein>
<dbReference type="InterPro" id="IPR020930">
    <property type="entry name" value="Ribosomal_uL5_bac-type"/>
</dbReference>
<dbReference type="EMBL" id="JBEPLU010000001">
    <property type="protein sequence ID" value="MET3525716.1"/>
    <property type="molecule type" value="Genomic_DNA"/>
</dbReference>
<dbReference type="Pfam" id="PF14693">
    <property type="entry name" value="Ribosomal_TL5_C"/>
    <property type="match status" value="1"/>
</dbReference>
<evidence type="ECO:0000256" key="4">
    <source>
        <dbReference type="ARBA" id="ARBA00023274"/>
    </source>
</evidence>
<dbReference type="Pfam" id="PF01386">
    <property type="entry name" value="Ribosomal_L25p"/>
    <property type="match status" value="1"/>
</dbReference>
<feature type="domain" description="Large ribosomal subunit protein bL25 L25" evidence="6">
    <location>
        <begin position="6"/>
        <end position="93"/>
    </location>
</feature>
<dbReference type="InterPro" id="IPR020056">
    <property type="entry name" value="Rbsml_bL25/Gln-tRNA_synth_N"/>
</dbReference>
<dbReference type="Proteomes" id="UP001549110">
    <property type="component" value="Unassembled WGS sequence"/>
</dbReference>
<keyword evidence="9" id="KW-1185">Reference proteome</keyword>
<comment type="similarity">
    <text evidence="5">Belongs to the bacterial ribosomal protein bL25 family. CTC subfamily.</text>
</comment>
<dbReference type="SUPFAM" id="SSF50715">
    <property type="entry name" value="Ribosomal protein L25-like"/>
    <property type="match status" value="1"/>
</dbReference>
<dbReference type="PANTHER" id="PTHR33284">
    <property type="entry name" value="RIBOSOMAL PROTEIN L25/GLN-TRNA SYNTHETASE, ANTI-CODON-BINDING DOMAIN-CONTAINING PROTEIN"/>
    <property type="match status" value="1"/>
</dbReference>
<proteinExistence type="inferred from homology"/>
<dbReference type="Gene3D" id="2.40.240.10">
    <property type="entry name" value="Ribosomal Protein L25, Chain P"/>
    <property type="match status" value="1"/>
</dbReference>
<dbReference type="NCBIfam" id="TIGR00731">
    <property type="entry name" value="bL25_bact_ctc"/>
    <property type="match status" value="1"/>
</dbReference>
<comment type="caution">
    <text evidence="8">The sequence shown here is derived from an EMBL/GenBank/DDBJ whole genome shotgun (WGS) entry which is preliminary data.</text>
</comment>
<dbReference type="NCBIfam" id="NF004128">
    <property type="entry name" value="PRK05618.1-2"/>
    <property type="match status" value="1"/>
</dbReference>
<evidence type="ECO:0000313" key="9">
    <source>
        <dbReference type="Proteomes" id="UP001549110"/>
    </source>
</evidence>
<dbReference type="PANTHER" id="PTHR33284:SF1">
    <property type="entry name" value="RIBOSOMAL PROTEIN L25_GLN-TRNA SYNTHETASE, ANTI-CODON-BINDING DOMAIN-CONTAINING PROTEIN"/>
    <property type="match status" value="1"/>
</dbReference>
<sequence length="203" mass="21648">MADIILNVEVRERTGTGSARATRREGLVPGVLYGGSKDPVAIAVRANEFRKALYTGKLLGHLVTLKHGSETQPVIAKVVDMHPVTDEPVHFDLYRVDEHQTIKIAVPVHFKNHEASPGLKKGGTLNVVRHEVELACPADAIPEELVFDLTGLEIGDTIRIGSFDLPKGVQPAMERDFVVATVAGSAAGASEAAEEGAEAEAEA</sequence>
<comment type="subunit">
    <text evidence="5">Part of the 50S ribosomal subunit; part of the 5S rRNA/L5/L18/L25 subcomplex. Contacts the 5S rRNA. Binds to the 5S rRNA independently of L5 and L18.</text>
</comment>
<dbReference type="Gene3D" id="2.170.120.20">
    <property type="entry name" value="Ribosomal protein L25, beta domain"/>
    <property type="match status" value="1"/>
</dbReference>
<evidence type="ECO:0000256" key="2">
    <source>
        <dbReference type="ARBA" id="ARBA00022884"/>
    </source>
</evidence>
<name>A0ABV2EH57_9CAUL</name>
<dbReference type="InterPro" id="IPR029751">
    <property type="entry name" value="Ribosomal_L25_dom"/>
</dbReference>
<evidence type="ECO:0000256" key="1">
    <source>
        <dbReference type="ARBA" id="ARBA00022730"/>
    </source>
</evidence>
<evidence type="ECO:0000259" key="7">
    <source>
        <dbReference type="Pfam" id="PF14693"/>
    </source>
</evidence>
<dbReference type="CDD" id="cd00495">
    <property type="entry name" value="Ribosomal_L25_TL5_CTC"/>
    <property type="match status" value="1"/>
</dbReference>
<gene>
    <name evidence="5" type="primary">rplY</name>
    <name evidence="5" type="synonym">ctc</name>
    <name evidence="8" type="ORF">ABID41_000811</name>
</gene>
<dbReference type="RefSeq" id="WP_331931563.1">
    <property type="nucleotide sequence ID" value="NZ_JBEPLU010000001.1"/>
</dbReference>
<evidence type="ECO:0000313" key="8">
    <source>
        <dbReference type="EMBL" id="MET3525716.1"/>
    </source>
</evidence>
<dbReference type="HAMAP" id="MF_01334">
    <property type="entry name" value="Ribosomal_bL25_CTC"/>
    <property type="match status" value="1"/>
</dbReference>
<dbReference type="InterPro" id="IPR011035">
    <property type="entry name" value="Ribosomal_bL25/Gln-tRNA_synth"/>
</dbReference>
<feature type="domain" description="Large ribosomal subunit protein bL25 beta" evidence="7">
    <location>
        <begin position="102"/>
        <end position="184"/>
    </location>
</feature>
<dbReference type="InterPro" id="IPR037121">
    <property type="entry name" value="Ribosomal_bL25_C"/>
</dbReference>
<dbReference type="GO" id="GO:0005840">
    <property type="term" value="C:ribosome"/>
    <property type="evidence" value="ECO:0007669"/>
    <property type="project" value="UniProtKB-KW"/>
</dbReference>
<evidence type="ECO:0000256" key="5">
    <source>
        <dbReference type="HAMAP-Rule" id="MF_01334"/>
    </source>
</evidence>
<evidence type="ECO:0000256" key="3">
    <source>
        <dbReference type="ARBA" id="ARBA00022980"/>
    </source>
</evidence>
<keyword evidence="4 5" id="KW-0687">Ribonucleoprotein</keyword>
<dbReference type="InterPro" id="IPR001021">
    <property type="entry name" value="Ribosomal_bL25_long"/>
</dbReference>
<keyword evidence="3 5" id="KW-0689">Ribosomal protein</keyword>
<organism evidence="8 9">
    <name type="scientific">Phenylobacterium koreense</name>
    <dbReference type="NCBI Taxonomy" id="266125"/>
    <lineage>
        <taxon>Bacteria</taxon>
        <taxon>Pseudomonadati</taxon>
        <taxon>Pseudomonadota</taxon>
        <taxon>Alphaproteobacteria</taxon>
        <taxon>Caulobacterales</taxon>
        <taxon>Caulobacteraceae</taxon>
        <taxon>Phenylobacterium</taxon>
    </lineage>
</organism>
<accession>A0ABV2EH57</accession>
<keyword evidence="1 5" id="KW-0699">rRNA-binding</keyword>
<comment type="function">
    <text evidence="5">This is one of the proteins that binds to the 5S RNA in the ribosome where it forms part of the central protuberance.</text>
</comment>
<evidence type="ECO:0000259" key="6">
    <source>
        <dbReference type="Pfam" id="PF01386"/>
    </source>
</evidence>
<keyword evidence="2 5" id="KW-0694">RNA-binding</keyword>
<reference evidence="8 9" key="1">
    <citation type="submission" date="2024-06" db="EMBL/GenBank/DDBJ databases">
        <title>Genomic Encyclopedia of Type Strains, Phase IV (KMG-IV): sequencing the most valuable type-strain genomes for metagenomic binning, comparative biology and taxonomic classification.</title>
        <authorList>
            <person name="Goeker M."/>
        </authorList>
    </citation>
    <scope>NUCLEOTIDE SEQUENCE [LARGE SCALE GENOMIC DNA]</scope>
    <source>
        <strain evidence="8 9">DSM 17809</strain>
    </source>
</reference>
<dbReference type="InterPro" id="IPR020057">
    <property type="entry name" value="Ribosomal_bL25_b-dom"/>
</dbReference>